<evidence type="ECO:0000256" key="1">
    <source>
        <dbReference type="ARBA" id="ARBA00023125"/>
    </source>
</evidence>
<keyword evidence="3" id="KW-0472">Membrane</keyword>
<protein>
    <submittedName>
        <fullName evidence="5">Transcriptional regulator</fullName>
    </submittedName>
</protein>
<evidence type="ECO:0000256" key="3">
    <source>
        <dbReference type="SAM" id="Phobius"/>
    </source>
</evidence>
<dbReference type="Pfam" id="PF20703">
    <property type="entry name" value="nSTAND1"/>
    <property type="match status" value="1"/>
</dbReference>
<dbReference type="PROSITE" id="PS51755">
    <property type="entry name" value="OMPR_PHOB"/>
    <property type="match status" value="1"/>
</dbReference>
<comment type="caution">
    <text evidence="5">The sequence shown here is derived from an EMBL/GenBank/DDBJ whole genome shotgun (WGS) entry which is preliminary data.</text>
</comment>
<feature type="DNA-binding region" description="OmpR/PhoB-type" evidence="2">
    <location>
        <begin position="9"/>
        <end position="107"/>
    </location>
</feature>
<dbReference type="GO" id="GO:0000160">
    <property type="term" value="P:phosphorelay signal transduction system"/>
    <property type="evidence" value="ECO:0007669"/>
    <property type="project" value="InterPro"/>
</dbReference>
<dbReference type="GO" id="GO:0003677">
    <property type="term" value="F:DNA binding"/>
    <property type="evidence" value="ECO:0007669"/>
    <property type="project" value="UniProtKB-UniRule"/>
</dbReference>
<dbReference type="SUPFAM" id="SSF52540">
    <property type="entry name" value="P-loop containing nucleoside triphosphate hydrolases"/>
    <property type="match status" value="1"/>
</dbReference>
<proteinExistence type="predicted"/>
<sequence>MTATGHSIVSRFRLGDWIVLPDECVLEGPAGKVTLEPKLMSVLVVLCERAEETVSAEQLLIECWRGTFYGDNPVHKSIAQLRRALGDSATEPRYIATIRKRGYRIVATVSFPERYSGNVAAVPRWTSGSPYVGLGAFGADHAAVFFGRSGAQADVLARLRERTRLGHGFLLMLGPSGSGKSSLIHAGVLPLLTQPGGFDGFQAVAISEVDAMRVGNDADAALADAMLAWQVGGEALFLPGERDFLIDALASGSSALAALIEERLQRRRIPYGGDQHGMLVILVDQLERVFAAGPVPLQGLQRLFAALTDLLAGGRVTALALCRNDFYPRIAEVPALVALKTGSGVFDLALLNAGELAQIVRAPAAAAGLRFEVDEATALRLDDVLRDDAVRQPQPLPLLQHALFEIYQRRNDAGVLSFEAYRAIGGLEGALAQRAEATFASLLPAAQRRLPALLRTMVALGPDDAQPVGRRVAWAAIDDADTRALAQGFVEQRLFVSDLTGGVAGFAAAHESLFRNWPRARDWVAENRRLLLSRARVAAACRRWRDEGRRRDFLLPPGTQLDDARQLLADADTPLDADTRAYVGESSLRAQRQRRLRFAAIASVVVFGLAAGIAGMLAALARAEADQRRVQAEGLVGFMLGELTERLRALGKLDVLDSVGNEAMRYLVSLPRDDGNATTQLLRIRASRQIGEIRLARGETTANEAFAHARDLAEKLAALEPDNADAWLELGNAAFWLGQIPFQSDDYAGAGAQWQRYAEAARRLVELKPDDAQALLELSYAQNNLATLDFRGRRLDAARDRFGESAALKRRVLAQRPDDEGVSADLADTLTWIGSVEEAETAIAAATQHHREALDALQALRQRHPDDQRWRHREAVARMHVARLALAQGQVAEAVAGYEQARKSLLDLSQADPSNALWRENAALAAIHTGTAVELAGDRVHAASLQRAGLSELASGSEQATPSSDAKRLQLTARFRLALLRQAGGDATAAEDLDNLLRDLGGESADTTLHVAVLTARAETKLRQGHAEAARSDAEQALALLQKAGPNDEATALDARMRTLVLLGRSAEAQKLAKQLETAGFRHPDHVRFLSDHPLGASTP</sequence>
<dbReference type="SUPFAM" id="SSF46894">
    <property type="entry name" value="C-terminal effector domain of the bipartite response regulators"/>
    <property type="match status" value="1"/>
</dbReference>
<dbReference type="Proteomes" id="UP000295293">
    <property type="component" value="Unassembled WGS sequence"/>
</dbReference>
<organism evidence="5 6">
    <name type="scientific">Tahibacter aquaticus</name>
    <dbReference type="NCBI Taxonomy" id="520092"/>
    <lineage>
        <taxon>Bacteria</taxon>
        <taxon>Pseudomonadati</taxon>
        <taxon>Pseudomonadota</taxon>
        <taxon>Gammaproteobacteria</taxon>
        <taxon>Lysobacterales</taxon>
        <taxon>Rhodanobacteraceae</taxon>
        <taxon>Tahibacter</taxon>
    </lineage>
</organism>
<gene>
    <name evidence="5" type="ORF">DFR29_102327</name>
</gene>
<dbReference type="InterPro" id="IPR001867">
    <property type="entry name" value="OmpR/PhoB-type_DNA-bd"/>
</dbReference>
<dbReference type="InterPro" id="IPR036388">
    <property type="entry name" value="WH-like_DNA-bd_sf"/>
</dbReference>
<dbReference type="PANTHER" id="PTHR47691:SF3">
    <property type="entry name" value="HTH-TYPE TRANSCRIPTIONAL REGULATOR RV0890C-RELATED"/>
    <property type="match status" value="1"/>
</dbReference>
<dbReference type="GO" id="GO:0006355">
    <property type="term" value="P:regulation of DNA-templated transcription"/>
    <property type="evidence" value="ECO:0007669"/>
    <property type="project" value="InterPro"/>
</dbReference>
<accession>A0A4R6Z7A5</accession>
<dbReference type="InterPro" id="IPR016032">
    <property type="entry name" value="Sig_transdc_resp-reg_C-effctor"/>
</dbReference>
<dbReference type="InterPro" id="IPR011990">
    <property type="entry name" value="TPR-like_helical_dom_sf"/>
</dbReference>
<dbReference type="AlphaFoldDB" id="A0A4R6Z7A5"/>
<dbReference type="Gene3D" id="1.10.10.10">
    <property type="entry name" value="Winged helix-like DNA-binding domain superfamily/Winged helix DNA-binding domain"/>
    <property type="match status" value="1"/>
</dbReference>
<dbReference type="CDD" id="cd00383">
    <property type="entry name" value="trans_reg_C"/>
    <property type="match status" value="1"/>
</dbReference>
<evidence type="ECO:0000313" key="5">
    <source>
        <dbReference type="EMBL" id="TDR47667.1"/>
    </source>
</evidence>
<dbReference type="InterPro" id="IPR027417">
    <property type="entry name" value="P-loop_NTPase"/>
</dbReference>
<dbReference type="EMBL" id="SNZH01000002">
    <property type="protein sequence ID" value="TDR47667.1"/>
    <property type="molecule type" value="Genomic_DNA"/>
</dbReference>
<evidence type="ECO:0000256" key="2">
    <source>
        <dbReference type="PROSITE-ProRule" id="PRU01091"/>
    </source>
</evidence>
<dbReference type="RefSeq" id="WP_133817380.1">
    <property type="nucleotide sequence ID" value="NZ_SNZH01000002.1"/>
</dbReference>
<reference evidence="5 6" key="1">
    <citation type="submission" date="2019-03" db="EMBL/GenBank/DDBJ databases">
        <title>Genomic Encyclopedia of Type Strains, Phase IV (KMG-IV): sequencing the most valuable type-strain genomes for metagenomic binning, comparative biology and taxonomic classification.</title>
        <authorList>
            <person name="Goeker M."/>
        </authorList>
    </citation>
    <scope>NUCLEOTIDE SEQUENCE [LARGE SCALE GENOMIC DNA]</scope>
    <source>
        <strain evidence="5 6">DSM 21667</strain>
    </source>
</reference>
<keyword evidence="6" id="KW-1185">Reference proteome</keyword>
<evidence type="ECO:0000313" key="6">
    <source>
        <dbReference type="Proteomes" id="UP000295293"/>
    </source>
</evidence>
<dbReference type="OrthoDB" id="1971692at2"/>
<dbReference type="SMART" id="SM00862">
    <property type="entry name" value="Trans_reg_C"/>
    <property type="match status" value="1"/>
</dbReference>
<feature type="transmembrane region" description="Helical" evidence="3">
    <location>
        <begin position="598"/>
        <end position="621"/>
    </location>
</feature>
<dbReference type="Gene3D" id="1.25.40.10">
    <property type="entry name" value="Tetratricopeptide repeat domain"/>
    <property type="match status" value="2"/>
</dbReference>
<dbReference type="Pfam" id="PF00486">
    <property type="entry name" value="Trans_reg_C"/>
    <property type="match status" value="1"/>
</dbReference>
<dbReference type="PANTHER" id="PTHR47691">
    <property type="entry name" value="REGULATOR-RELATED"/>
    <property type="match status" value="1"/>
</dbReference>
<name>A0A4R6Z7A5_9GAMM</name>
<keyword evidence="1 2" id="KW-0238">DNA-binding</keyword>
<feature type="domain" description="OmpR/PhoB-type" evidence="4">
    <location>
        <begin position="9"/>
        <end position="107"/>
    </location>
</feature>
<evidence type="ECO:0000259" key="4">
    <source>
        <dbReference type="PROSITE" id="PS51755"/>
    </source>
</evidence>
<dbReference type="InterPro" id="IPR049052">
    <property type="entry name" value="nSTAND1"/>
</dbReference>
<dbReference type="SUPFAM" id="SSF48452">
    <property type="entry name" value="TPR-like"/>
    <property type="match status" value="2"/>
</dbReference>
<keyword evidence="3" id="KW-1133">Transmembrane helix</keyword>
<keyword evidence="3" id="KW-0812">Transmembrane</keyword>